<dbReference type="PROSITE" id="PS50059">
    <property type="entry name" value="FKBP_PPIASE"/>
    <property type="match status" value="1"/>
</dbReference>
<sequence length="180" mass="19536">MKITPQCVVSLTWTLKDTLGEILDELDEPVEFLLGGDDLLAKIEAQLQGLEAGAELELQLEPEDAFGDFDDRKLFLEPRAAFPAELEEGMVFEGLPPGCNPDAPRDQVYFVSEIYPEHVVLDANHPLAGIALRLQLTVHAVREAYVEEIGQGTLGTGFFRLGGGHSGDAVPVNGDGQTLH</sequence>
<keyword evidence="4" id="KW-0963">Cytoplasm</keyword>
<evidence type="ECO:0000313" key="14">
    <source>
        <dbReference type="Proteomes" id="UP000481947"/>
    </source>
</evidence>
<evidence type="ECO:0000256" key="4">
    <source>
        <dbReference type="ARBA" id="ARBA00022490"/>
    </source>
</evidence>
<evidence type="ECO:0000313" key="12">
    <source>
        <dbReference type="EMBL" id="PRD68999.1"/>
    </source>
</evidence>
<comment type="caution">
    <text evidence="12">The sequence shown here is derived from an EMBL/GenBank/DDBJ whole genome shotgun (WGS) entry which is preliminary data.</text>
</comment>
<dbReference type="GO" id="GO:0005737">
    <property type="term" value="C:cytoplasm"/>
    <property type="evidence" value="ECO:0007669"/>
    <property type="project" value="UniProtKB-SubCell"/>
</dbReference>
<dbReference type="EMBL" id="PVLR01000021">
    <property type="protein sequence ID" value="PRD68999.1"/>
    <property type="molecule type" value="Genomic_DNA"/>
</dbReference>
<evidence type="ECO:0000256" key="3">
    <source>
        <dbReference type="ARBA" id="ARBA00006577"/>
    </source>
</evidence>
<evidence type="ECO:0000259" key="10">
    <source>
        <dbReference type="PROSITE" id="PS50059"/>
    </source>
</evidence>
<dbReference type="Proteomes" id="UP000238326">
    <property type="component" value="Unassembled WGS sequence"/>
</dbReference>
<dbReference type="RefSeq" id="WP_105729500.1">
    <property type="nucleotide sequence ID" value="NZ_DAIPCI010000017.1"/>
</dbReference>
<evidence type="ECO:0000256" key="2">
    <source>
        <dbReference type="ARBA" id="ARBA00004496"/>
    </source>
</evidence>
<keyword evidence="6" id="KW-0143">Chaperone</keyword>
<protein>
    <recommendedName>
        <fullName evidence="9">peptidylprolyl isomerase</fullName>
        <ecNumber evidence="9">5.2.1.8</ecNumber>
    </recommendedName>
</protein>
<evidence type="ECO:0000313" key="11">
    <source>
        <dbReference type="EMBL" id="MYZ50966.1"/>
    </source>
</evidence>
<evidence type="ECO:0000256" key="7">
    <source>
        <dbReference type="ARBA" id="ARBA00023235"/>
    </source>
</evidence>
<comment type="similarity">
    <text evidence="3">Belongs to the FKBP-type PPIase family.</text>
</comment>
<proteinExistence type="inferred from homology"/>
<gene>
    <name evidence="12" type="ORF">C6P61_08480</name>
    <name evidence="11" type="ORF">F5985_02155</name>
</gene>
<accession>A0A2S9KEX4</accession>
<comment type="subcellular location">
    <subcellularLocation>
        <location evidence="2">Cytoplasm</location>
    </subcellularLocation>
</comment>
<evidence type="ECO:0000313" key="13">
    <source>
        <dbReference type="Proteomes" id="UP000238326"/>
    </source>
</evidence>
<feature type="domain" description="PPIase FKBP-type" evidence="10">
    <location>
        <begin position="4"/>
        <end position="87"/>
    </location>
</feature>
<dbReference type="Proteomes" id="UP000481947">
    <property type="component" value="Unassembled WGS sequence"/>
</dbReference>
<reference evidence="11 14" key="2">
    <citation type="submission" date="2019-09" db="EMBL/GenBank/DDBJ databases">
        <title>Identification of Malikia spinosa a prominent benzene-, toluene-, and ethylbenzene-degrading bacterium: enrichment, isolation and whole genome sequencing.</title>
        <authorList>
            <person name="Tancsics A."/>
            <person name="Revesz F."/>
            <person name="Kriszt B."/>
        </authorList>
    </citation>
    <scope>NUCLEOTIDE SEQUENCE [LARGE SCALE GENOMIC DNA]</scope>
    <source>
        <strain evidence="11 14">AB6</strain>
    </source>
</reference>
<dbReference type="Gene3D" id="3.10.50.40">
    <property type="match status" value="1"/>
</dbReference>
<dbReference type="EMBL" id="VYSB01000001">
    <property type="protein sequence ID" value="MYZ50966.1"/>
    <property type="molecule type" value="Genomic_DNA"/>
</dbReference>
<organism evidence="12 13">
    <name type="scientific">Malikia spinosa</name>
    <dbReference type="NCBI Taxonomy" id="86180"/>
    <lineage>
        <taxon>Bacteria</taxon>
        <taxon>Pseudomonadati</taxon>
        <taxon>Pseudomonadota</taxon>
        <taxon>Betaproteobacteria</taxon>
        <taxon>Burkholderiales</taxon>
        <taxon>Comamonadaceae</taxon>
        <taxon>Malikia</taxon>
    </lineage>
</organism>
<evidence type="ECO:0000256" key="1">
    <source>
        <dbReference type="ARBA" id="ARBA00000971"/>
    </source>
</evidence>
<comment type="function">
    <text evidence="8">Also involved in hydrogenase metallocenter assembly, probably by participating in the nickel insertion step. This function in hydrogenase biosynthesis requires chaperone activity and the presence of the metal-binding domain, but not PPIase activity.</text>
</comment>
<keyword evidence="5 9" id="KW-0697">Rotamase</keyword>
<evidence type="ECO:0000256" key="9">
    <source>
        <dbReference type="PROSITE-ProRule" id="PRU00277"/>
    </source>
</evidence>
<dbReference type="PANTHER" id="PTHR47861">
    <property type="entry name" value="FKBP-TYPE PEPTIDYL-PROLYL CIS-TRANS ISOMERASE SLYD"/>
    <property type="match status" value="1"/>
</dbReference>
<dbReference type="EC" id="5.2.1.8" evidence="9"/>
<keyword evidence="13" id="KW-1185">Reference proteome</keyword>
<evidence type="ECO:0000256" key="8">
    <source>
        <dbReference type="ARBA" id="ARBA00037071"/>
    </source>
</evidence>
<comment type="catalytic activity">
    <reaction evidence="1 9">
        <text>[protein]-peptidylproline (omega=180) = [protein]-peptidylproline (omega=0)</text>
        <dbReference type="Rhea" id="RHEA:16237"/>
        <dbReference type="Rhea" id="RHEA-COMP:10747"/>
        <dbReference type="Rhea" id="RHEA-COMP:10748"/>
        <dbReference type="ChEBI" id="CHEBI:83833"/>
        <dbReference type="ChEBI" id="CHEBI:83834"/>
        <dbReference type="EC" id="5.2.1.8"/>
    </reaction>
</comment>
<dbReference type="OrthoDB" id="9808891at2"/>
<dbReference type="InterPro" id="IPR001179">
    <property type="entry name" value="PPIase_FKBP_dom"/>
</dbReference>
<dbReference type="SUPFAM" id="SSF54534">
    <property type="entry name" value="FKBP-like"/>
    <property type="match status" value="1"/>
</dbReference>
<evidence type="ECO:0000256" key="6">
    <source>
        <dbReference type="ARBA" id="ARBA00023186"/>
    </source>
</evidence>
<dbReference type="GO" id="GO:0042026">
    <property type="term" value="P:protein refolding"/>
    <property type="evidence" value="ECO:0007669"/>
    <property type="project" value="UniProtKB-ARBA"/>
</dbReference>
<dbReference type="GO" id="GO:0003755">
    <property type="term" value="F:peptidyl-prolyl cis-trans isomerase activity"/>
    <property type="evidence" value="ECO:0007669"/>
    <property type="project" value="UniProtKB-KW"/>
</dbReference>
<dbReference type="AlphaFoldDB" id="A0A2S9KEX4"/>
<reference evidence="12 13" key="1">
    <citation type="submission" date="2018-03" db="EMBL/GenBank/DDBJ databases">
        <title>Comparative genomics illustrates the genes involved in a hyperalkaliphilic mechanisms of Serpentinomonas isolated from highly-alkaline calcium-rich serpentinized springs.</title>
        <authorList>
            <person name="Suzuki S."/>
            <person name="Ishii S."/>
            <person name="Walworth N."/>
            <person name="Bird L."/>
            <person name="Kuenen J.G."/>
            <person name="Nealson K.H."/>
        </authorList>
    </citation>
    <scope>NUCLEOTIDE SEQUENCE [LARGE SCALE GENOMIC DNA]</scope>
    <source>
        <strain evidence="12 13">83</strain>
    </source>
</reference>
<name>A0A2S9KEX4_9BURK</name>
<keyword evidence="7 9" id="KW-0413">Isomerase</keyword>
<dbReference type="PANTHER" id="PTHR47861:SF3">
    <property type="entry name" value="FKBP-TYPE PEPTIDYL-PROLYL CIS-TRANS ISOMERASE SLYD"/>
    <property type="match status" value="1"/>
</dbReference>
<dbReference type="InterPro" id="IPR046357">
    <property type="entry name" value="PPIase_dom_sf"/>
</dbReference>
<evidence type="ECO:0000256" key="5">
    <source>
        <dbReference type="ARBA" id="ARBA00023110"/>
    </source>
</evidence>